<dbReference type="InterPro" id="IPR048565">
    <property type="entry name" value="S1_RRP4"/>
</dbReference>
<gene>
    <name evidence="5" type="primary">rrp4</name>
    <name evidence="8" type="ORF">IPA_08130</name>
</gene>
<dbReference type="SMART" id="SM00316">
    <property type="entry name" value="S1"/>
    <property type="match status" value="1"/>
</dbReference>
<dbReference type="GO" id="GO:0071051">
    <property type="term" value="P:poly(A)-dependent snoRNA 3'-end processing"/>
    <property type="evidence" value="ECO:0007669"/>
    <property type="project" value="TreeGrafter"/>
</dbReference>
<organism evidence="8 9">
    <name type="scientific">Ignicoccus pacificus DSM 13166</name>
    <dbReference type="NCBI Taxonomy" id="940294"/>
    <lineage>
        <taxon>Archaea</taxon>
        <taxon>Thermoproteota</taxon>
        <taxon>Thermoprotei</taxon>
        <taxon>Desulfurococcales</taxon>
        <taxon>Desulfurococcaceae</taxon>
        <taxon>Ignicoccus</taxon>
    </lineage>
</organism>
<dbReference type="InterPro" id="IPR023474">
    <property type="entry name" value="Rrp4"/>
</dbReference>
<dbReference type="InterPro" id="IPR026699">
    <property type="entry name" value="Exosome_RNA_bind1/RRP40/RRP4"/>
</dbReference>
<dbReference type="GO" id="GO:0008143">
    <property type="term" value="F:poly(A) binding"/>
    <property type="evidence" value="ECO:0007669"/>
    <property type="project" value="InterPro"/>
</dbReference>
<evidence type="ECO:0000256" key="4">
    <source>
        <dbReference type="ARBA" id="ARBA00022884"/>
    </source>
</evidence>
<evidence type="ECO:0000256" key="5">
    <source>
        <dbReference type="HAMAP-Rule" id="MF_00623"/>
    </source>
</evidence>
<dbReference type="InterPro" id="IPR004087">
    <property type="entry name" value="KH_dom"/>
</dbReference>
<dbReference type="InterPro" id="IPR012340">
    <property type="entry name" value="NA-bd_OB-fold"/>
</dbReference>
<dbReference type="SMART" id="SM00322">
    <property type="entry name" value="KH"/>
    <property type="match status" value="1"/>
</dbReference>
<dbReference type="Gene3D" id="2.40.50.100">
    <property type="match status" value="1"/>
</dbReference>
<evidence type="ECO:0000256" key="3">
    <source>
        <dbReference type="ARBA" id="ARBA00022835"/>
    </source>
</evidence>
<dbReference type="SUPFAM" id="SSF110324">
    <property type="entry name" value="Ribosomal L27 protein-like"/>
    <property type="match status" value="1"/>
</dbReference>
<dbReference type="Gene3D" id="3.30.1370.10">
    <property type="entry name" value="K Homology domain, type 1"/>
    <property type="match status" value="1"/>
</dbReference>
<evidence type="ECO:0000259" key="7">
    <source>
        <dbReference type="SMART" id="SM00322"/>
    </source>
</evidence>
<dbReference type="InterPro" id="IPR054371">
    <property type="entry name" value="RRP4_N"/>
</dbReference>
<dbReference type="Pfam" id="PF15985">
    <property type="entry name" value="KH_6"/>
    <property type="match status" value="1"/>
</dbReference>
<feature type="domain" description="K Homology" evidence="7">
    <location>
        <begin position="145"/>
        <end position="209"/>
    </location>
</feature>
<evidence type="ECO:0000313" key="9">
    <source>
        <dbReference type="Proteomes" id="UP001063698"/>
    </source>
</evidence>
<evidence type="ECO:0000259" key="6">
    <source>
        <dbReference type="SMART" id="SM00316"/>
    </source>
</evidence>
<accession>A0A977KA05</accession>
<dbReference type="Proteomes" id="UP001063698">
    <property type="component" value="Chromosome"/>
</dbReference>
<comment type="similarity">
    <text evidence="1 5">Belongs to the RRP4 family.</text>
</comment>
<protein>
    <recommendedName>
        <fullName evidence="5">Exosome complex component Rrp4</fullName>
    </recommendedName>
</protein>
<evidence type="ECO:0000256" key="2">
    <source>
        <dbReference type="ARBA" id="ARBA00022490"/>
    </source>
</evidence>
<dbReference type="GO" id="GO:0005737">
    <property type="term" value="C:cytoplasm"/>
    <property type="evidence" value="ECO:0007669"/>
    <property type="project" value="UniProtKB-SubCell"/>
</dbReference>
<comment type="function">
    <text evidence="5">Non-catalytic component of the exosome, which is a complex involved in RNA degradation. Increases the RNA binding and the efficiency of RNA degradation. Confers strong poly(A) specificity to the exosome.</text>
</comment>
<dbReference type="GO" id="GO:0000178">
    <property type="term" value="C:exosome (RNase complex)"/>
    <property type="evidence" value="ECO:0007669"/>
    <property type="project" value="UniProtKB-KW"/>
</dbReference>
<feature type="domain" description="S1 motif" evidence="6">
    <location>
        <begin position="63"/>
        <end position="137"/>
    </location>
</feature>
<keyword evidence="9" id="KW-1185">Reference proteome</keyword>
<dbReference type="HAMAP" id="MF_00623">
    <property type="entry name" value="Exosome_Rrp4"/>
    <property type="match status" value="1"/>
</dbReference>
<dbReference type="InterPro" id="IPR036612">
    <property type="entry name" value="KH_dom_type_1_sf"/>
</dbReference>
<dbReference type="NCBIfam" id="NF003181">
    <property type="entry name" value="PRK04163.1-1"/>
    <property type="match status" value="1"/>
</dbReference>
<dbReference type="SUPFAM" id="SSF54791">
    <property type="entry name" value="Eukaryotic type KH-domain (KH-domain type I)"/>
    <property type="match status" value="1"/>
</dbReference>
<evidence type="ECO:0000256" key="1">
    <source>
        <dbReference type="ARBA" id="ARBA00009155"/>
    </source>
</evidence>
<dbReference type="Pfam" id="PF22625">
    <property type="entry name" value="ECR1_N_2"/>
    <property type="match status" value="1"/>
</dbReference>
<name>A0A977KA05_9CREN</name>
<dbReference type="InterPro" id="IPR003029">
    <property type="entry name" value="S1_domain"/>
</dbReference>
<keyword evidence="2 5" id="KW-0963">Cytoplasm</keyword>
<reference evidence="8" key="1">
    <citation type="submission" date="2013-11" db="EMBL/GenBank/DDBJ databases">
        <title>Comparative genomics of Ignicoccus.</title>
        <authorList>
            <person name="Podar M."/>
        </authorList>
    </citation>
    <scope>NUCLEOTIDE SEQUENCE</scope>
    <source>
        <strain evidence="8">DSM 13166</strain>
    </source>
</reference>
<sequence>MAEQRRLVLPGELIARGEYKLNQRDYMYVYVEGDKIYAAVPCVVTIKEKEIHIIPLESVYIPKPGDLVIGLVETFMLTHWEVDINSPYTAVLHASNVLGRPFIPSKDNLKDYLSPGDYVLAKIEVFDRTRDPVLTVRGDKKLGRITEGKIIEIKPSRVPKVIGRKGSMLNIIKGDTGCDIEVGANGRIWIRCPNKDLEDIVTLAINLIEREAFTPKLAEKVRVLIADEKHERGLI</sequence>
<dbReference type="CDD" id="cd22524">
    <property type="entry name" value="KH-I_Rrp4_prokar"/>
    <property type="match status" value="1"/>
</dbReference>
<evidence type="ECO:0000313" key="8">
    <source>
        <dbReference type="EMBL" id="UXD21790.1"/>
    </source>
</evidence>
<dbReference type="Gene3D" id="2.40.50.140">
    <property type="entry name" value="Nucleic acid-binding proteins"/>
    <property type="match status" value="1"/>
</dbReference>
<dbReference type="PANTHER" id="PTHR21321">
    <property type="entry name" value="PNAS-3 RELATED"/>
    <property type="match status" value="1"/>
</dbReference>
<keyword evidence="3 5" id="KW-0271">Exosome</keyword>
<dbReference type="SUPFAM" id="SSF50249">
    <property type="entry name" value="Nucleic acid-binding proteins"/>
    <property type="match status" value="1"/>
</dbReference>
<dbReference type="PANTHER" id="PTHR21321:SF4">
    <property type="entry name" value="EXOSOME COMPLEX COMPONENT RRP4"/>
    <property type="match status" value="1"/>
</dbReference>
<proteinExistence type="inferred from homology"/>
<keyword evidence="4 5" id="KW-0694">RNA-binding</keyword>
<dbReference type="EMBL" id="CP006868">
    <property type="protein sequence ID" value="UXD21790.1"/>
    <property type="molecule type" value="Genomic_DNA"/>
</dbReference>
<comment type="subcellular location">
    <subcellularLocation>
        <location evidence="5">Cytoplasm</location>
    </subcellularLocation>
</comment>
<comment type="subunit">
    <text evidence="5">Component of the archaeal exosome complex. Forms a trimer of Rrp4 and/or Csl4 subunits. The trimer associates with an hexameric ring-like arrangement composed of 3 Rrp41-Rrp42 heterodimers.</text>
</comment>
<dbReference type="KEGG" id="ipc:IPA_08130"/>
<dbReference type="GO" id="GO:0034475">
    <property type="term" value="P:U4 snRNA 3'-end processing"/>
    <property type="evidence" value="ECO:0007669"/>
    <property type="project" value="TreeGrafter"/>
</dbReference>
<dbReference type="GO" id="GO:0000467">
    <property type="term" value="P:exonucleolytic trimming to generate mature 3'-end of 5.8S rRNA from tricistronic rRNA transcript (SSU-rRNA, 5.8S rRNA, LSU-rRNA)"/>
    <property type="evidence" value="ECO:0007669"/>
    <property type="project" value="TreeGrafter"/>
</dbReference>
<dbReference type="InterPro" id="IPR004088">
    <property type="entry name" value="KH_dom_type_1"/>
</dbReference>
<dbReference type="AlphaFoldDB" id="A0A977KA05"/>
<dbReference type="CDD" id="cd05789">
    <property type="entry name" value="S1_Rrp4"/>
    <property type="match status" value="1"/>
</dbReference>
<dbReference type="GO" id="GO:0071034">
    <property type="term" value="P:CUT catabolic process"/>
    <property type="evidence" value="ECO:0007669"/>
    <property type="project" value="TreeGrafter"/>
</dbReference>